<evidence type="ECO:0000313" key="1">
    <source>
        <dbReference type="EMBL" id="QSZ68457.1"/>
    </source>
</evidence>
<keyword evidence="2" id="KW-1185">Reference proteome</keyword>
<organism evidence="1 2">
    <name type="scientific">Methanofollis aquaemaris</name>
    <dbReference type="NCBI Taxonomy" id="126734"/>
    <lineage>
        <taxon>Archaea</taxon>
        <taxon>Methanobacteriati</taxon>
        <taxon>Methanobacteriota</taxon>
        <taxon>Stenosarchaea group</taxon>
        <taxon>Methanomicrobia</taxon>
        <taxon>Methanomicrobiales</taxon>
        <taxon>Methanomicrobiaceae</taxon>
        <taxon>Methanofollis</taxon>
    </lineage>
</organism>
<sequence>MERLDKQKIHAQESCTDVTDRLADMAVDDEPLSDESIKAIESSREDIRMGRIYTLEQVMAELKEE</sequence>
<dbReference type="AlphaFoldDB" id="A0A8A3S853"/>
<name>A0A8A3S853_9EURY</name>
<evidence type="ECO:0000313" key="2">
    <source>
        <dbReference type="Proteomes" id="UP001042704"/>
    </source>
</evidence>
<gene>
    <name evidence="1" type="ORF">RJ40_11785</name>
</gene>
<protein>
    <submittedName>
        <fullName evidence="1">Uncharacterized protein</fullName>
    </submittedName>
</protein>
<accession>A0A8A3S853</accession>
<proteinExistence type="predicted"/>
<reference evidence="1" key="2">
    <citation type="submission" date="2019-02" db="EMBL/GenBank/DDBJ databases">
        <authorList>
            <person name="Chen S.-C."/>
            <person name="Chien H.-H."/>
            <person name="Lai M.-C."/>
        </authorList>
    </citation>
    <scope>NUCLEOTIDE SEQUENCE</scope>
    <source>
        <strain evidence="1">N2F9704</strain>
    </source>
</reference>
<dbReference type="EMBL" id="CP036172">
    <property type="protein sequence ID" value="QSZ68457.1"/>
    <property type="molecule type" value="Genomic_DNA"/>
</dbReference>
<dbReference type="Proteomes" id="UP001042704">
    <property type="component" value="Chromosome"/>
</dbReference>
<reference evidence="1" key="1">
    <citation type="journal article" date="2001" name="Int. J. Syst. Evol. Microbiol.">
        <title>Methanofollis aquaemaris sp. nov., a methanogen isolated from an aquaculture fish pond.</title>
        <authorList>
            <person name="Lai M.C."/>
            <person name="Chen S.C."/>
        </authorList>
    </citation>
    <scope>NUCLEOTIDE SEQUENCE</scope>
    <source>
        <strain evidence="1">N2F9704</strain>
    </source>
</reference>
<dbReference type="KEGG" id="maqe:RJ40_11785"/>